<keyword evidence="1" id="KW-0812">Transmembrane</keyword>
<dbReference type="EMBL" id="JACOPQ010000009">
    <property type="protein sequence ID" value="MBC5737745.1"/>
    <property type="molecule type" value="Genomic_DNA"/>
</dbReference>
<keyword evidence="1" id="KW-0472">Membrane</keyword>
<organism evidence="3 4">
    <name type="scientific">Lawsonibacter faecis</name>
    <dbReference type="NCBI Taxonomy" id="2763052"/>
    <lineage>
        <taxon>Bacteria</taxon>
        <taxon>Bacillati</taxon>
        <taxon>Bacillota</taxon>
        <taxon>Clostridia</taxon>
        <taxon>Eubacteriales</taxon>
        <taxon>Oscillospiraceae</taxon>
        <taxon>Lawsonibacter</taxon>
    </lineage>
</organism>
<keyword evidence="4" id="KW-1185">Reference proteome</keyword>
<keyword evidence="1" id="KW-1133">Transmembrane helix</keyword>
<evidence type="ECO:0000256" key="2">
    <source>
        <dbReference type="SAM" id="SignalP"/>
    </source>
</evidence>
<feature type="signal peptide" evidence="2">
    <location>
        <begin position="1"/>
        <end position="26"/>
    </location>
</feature>
<evidence type="ECO:0000313" key="3">
    <source>
        <dbReference type="EMBL" id="MBC5737745.1"/>
    </source>
</evidence>
<dbReference type="Proteomes" id="UP000607645">
    <property type="component" value="Unassembled WGS sequence"/>
</dbReference>
<proteinExistence type="predicted"/>
<evidence type="ECO:0000313" key="4">
    <source>
        <dbReference type="Proteomes" id="UP000607645"/>
    </source>
</evidence>
<sequence>MKKRLSSLFACVFLLAIIALPTAASANSAMPDPILTVKVKNAPDGEYYLDLLIHERPWNSFPDGFYEYDPALLEGLFSLHTEDWWPSVAWSSHGYWQGDLAGTPSGEMMVHAFSVYSLPREFRIAVSSASGLRATDQIFHRDAYYTTIIYDYAANRIAYATPVWLAYLIQFLCTCIPTLLIEGVILLLFRFDWRKNRKVFLLLNLVTQAFLTWCMAGQYIGSGDRGYPFLMMILAEVPIFIAEAVVCAMKLKGHTRGRRVSYALCANAVSLAFGLWANPHIFRLLQQL</sequence>
<name>A0A8J6JP77_9FIRM</name>
<feature type="transmembrane region" description="Helical" evidence="1">
    <location>
        <begin position="227"/>
        <end position="248"/>
    </location>
</feature>
<dbReference type="RefSeq" id="WP_186919545.1">
    <property type="nucleotide sequence ID" value="NZ_JACOPQ010000009.1"/>
</dbReference>
<keyword evidence="2" id="KW-0732">Signal</keyword>
<reference evidence="3" key="1">
    <citation type="submission" date="2020-08" db="EMBL/GenBank/DDBJ databases">
        <title>Genome public.</title>
        <authorList>
            <person name="Liu C."/>
            <person name="Sun Q."/>
        </authorList>
    </citation>
    <scope>NUCLEOTIDE SEQUENCE</scope>
    <source>
        <strain evidence="3">NSJ-52</strain>
    </source>
</reference>
<feature type="transmembrane region" description="Helical" evidence="1">
    <location>
        <begin position="201"/>
        <end position="221"/>
    </location>
</feature>
<feature type="chain" id="PRO_5035226774" evidence="2">
    <location>
        <begin position="27"/>
        <end position="288"/>
    </location>
</feature>
<dbReference type="AlphaFoldDB" id="A0A8J6JP77"/>
<feature type="transmembrane region" description="Helical" evidence="1">
    <location>
        <begin position="164"/>
        <end position="189"/>
    </location>
</feature>
<comment type="caution">
    <text evidence="3">The sequence shown here is derived from an EMBL/GenBank/DDBJ whole genome shotgun (WGS) entry which is preliminary data.</text>
</comment>
<gene>
    <name evidence="3" type="ORF">H8S62_12085</name>
</gene>
<accession>A0A8J6JP77</accession>
<evidence type="ECO:0000256" key="1">
    <source>
        <dbReference type="SAM" id="Phobius"/>
    </source>
</evidence>
<feature type="transmembrane region" description="Helical" evidence="1">
    <location>
        <begin position="260"/>
        <end position="278"/>
    </location>
</feature>
<protein>
    <submittedName>
        <fullName evidence="3">Uncharacterized protein</fullName>
    </submittedName>
</protein>